<dbReference type="GO" id="GO:0005634">
    <property type="term" value="C:nucleus"/>
    <property type="evidence" value="ECO:0007669"/>
    <property type="project" value="TreeGrafter"/>
</dbReference>
<sequence>MSLPSDSPVIKRSMPRQLPASARSLADFFARALSSFQNSSSKLQIICTVAPTQQHHGGPPPQGDDQPAPLPPRSRPRTLIVLDSSFNPPTRAHLRMATSAIHDLTHKHGQRLGTLRLLLLLSINNADKGLKPAAFDKRLAMMWAFARDVQHSLRGNEHGSASVDGPDGSSDAEEEALSVDLGLAKMPYFHEKSAALAGLDFYKGTDEGLGDGVGDTEQVFLVGYDTLIRIFNPKYYGPPVESAAQLASSEPSPMWKALGPFFGRAKLRVIMRTGDEWGDEEQQRTYLENLLKAEGLGKVLGSQDLGSRIEMVEGRRVGEDVISSTLARAAAKARDGDRLDLMVTAGVRWWMEQEDLYTEP</sequence>
<reference evidence="2" key="2">
    <citation type="submission" date="2023-05" db="EMBL/GenBank/DDBJ databases">
        <authorList>
            <consortium name="Lawrence Berkeley National Laboratory"/>
            <person name="Steindorff A."/>
            <person name="Hensen N."/>
            <person name="Bonometti L."/>
            <person name="Westerberg I."/>
            <person name="Brannstrom I.O."/>
            <person name="Guillou S."/>
            <person name="Cros-Aarteil S."/>
            <person name="Calhoun S."/>
            <person name="Haridas S."/>
            <person name="Kuo A."/>
            <person name="Mondo S."/>
            <person name="Pangilinan J."/>
            <person name="Riley R."/>
            <person name="Labutti K."/>
            <person name="Andreopoulos B."/>
            <person name="Lipzen A."/>
            <person name="Chen C."/>
            <person name="Yanf M."/>
            <person name="Daum C."/>
            <person name="Ng V."/>
            <person name="Clum A."/>
            <person name="Ohm R."/>
            <person name="Martin F."/>
            <person name="Silar P."/>
            <person name="Natvig D."/>
            <person name="Lalanne C."/>
            <person name="Gautier V."/>
            <person name="Ament-Velasquez S.L."/>
            <person name="Kruys A."/>
            <person name="Hutchinson M.I."/>
            <person name="Powell A.J."/>
            <person name="Barry K."/>
            <person name="Miller A.N."/>
            <person name="Grigoriev I.V."/>
            <person name="Debuchy R."/>
            <person name="Gladieux P."/>
            <person name="Thoren M.H."/>
            <person name="Johannesson H."/>
        </authorList>
    </citation>
    <scope>NUCLEOTIDE SEQUENCE</scope>
    <source>
        <strain evidence="2">CBS 532.94</strain>
    </source>
</reference>
<dbReference type="GO" id="GO:0016887">
    <property type="term" value="F:ATP hydrolysis activity"/>
    <property type="evidence" value="ECO:0007669"/>
    <property type="project" value="TreeGrafter"/>
</dbReference>
<accession>A0AAN7HG84</accession>
<dbReference type="PANTHER" id="PTHR31285:SF0">
    <property type="entry name" value="NICOTINAMIDE MONONUCLEOTIDE ADENYLYLTRANSFERASE"/>
    <property type="match status" value="1"/>
</dbReference>
<feature type="compositionally biased region" description="Pro residues" evidence="1">
    <location>
        <begin position="58"/>
        <end position="73"/>
    </location>
</feature>
<keyword evidence="3" id="KW-1185">Reference proteome</keyword>
<protein>
    <recommendedName>
        <fullName evidence="4">Nicotinamide-nucleotide adenylyltransferase</fullName>
    </recommendedName>
</protein>
<evidence type="ECO:0000256" key="1">
    <source>
        <dbReference type="SAM" id="MobiDB-lite"/>
    </source>
</evidence>
<dbReference type="PANTHER" id="PTHR31285">
    <property type="entry name" value="NICOTINAMIDE MONONUCLEOTIDE ADENYLYLTRANSFERASE"/>
    <property type="match status" value="1"/>
</dbReference>
<dbReference type="SUPFAM" id="SSF52374">
    <property type="entry name" value="Nucleotidylyl transferase"/>
    <property type="match status" value="1"/>
</dbReference>
<dbReference type="EMBL" id="MU860069">
    <property type="protein sequence ID" value="KAK4239239.1"/>
    <property type="molecule type" value="Genomic_DNA"/>
</dbReference>
<reference evidence="2" key="1">
    <citation type="journal article" date="2023" name="Mol. Phylogenet. Evol.">
        <title>Genome-scale phylogeny and comparative genomics of the fungal order Sordariales.</title>
        <authorList>
            <person name="Hensen N."/>
            <person name="Bonometti L."/>
            <person name="Westerberg I."/>
            <person name="Brannstrom I.O."/>
            <person name="Guillou S."/>
            <person name="Cros-Aarteil S."/>
            <person name="Calhoun S."/>
            <person name="Haridas S."/>
            <person name="Kuo A."/>
            <person name="Mondo S."/>
            <person name="Pangilinan J."/>
            <person name="Riley R."/>
            <person name="LaButti K."/>
            <person name="Andreopoulos B."/>
            <person name="Lipzen A."/>
            <person name="Chen C."/>
            <person name="Yan M."/>
            <person name="Daum C."/>
            <person name="Ng V."/>
            <person name="Clum A."/>
            <person name="Steindorff A."/>
            <person name="Ohm R.A."/>
            <person name="Martin F."/>
            <person name="Silar P."/>
            <person name="Natvig D.O."/>
            <person name="Lalanne C."/>
            <person name="Gautier V."/>
            <person name="Ament-Velasquez S.L."/>
            <person name="Kruys A."/>
            <person name="Hutchinson M.I."/>
            <person name="Powell A.J."/>
            <person name="Barry K."/>
            <person name="Miller A.N."/>
            <person name="Grigoriev I.V."/>
            <person name="Debuchy R."/>
            <person name="Gladieux P."/>
            <person name="Hiltunen Thoren M."/>
            <person name="Johannesson H."/>
        </authorList>
    </citation>
    <scope>NUCLEOTIDE SEQUENCE</scope>
    <source>
        <strain evidence="2">CBS 532.94</strain>
    </source>
</reference>
<name>A0AAN7HG84_9PEZI</name>
<dbReference type="GO" id="GO:0000309">
    <property type="term" value="F:nicotinamide-nucleotide adenylyltransferase activity"/>
    <property type="evidence" value="ECO:0007669"/>
    <property type="project" value="TreeGrafter"/>
</dbReference>
<gene>
    <name evidence="2" type="ORF">C8A03DRAFT_14372</name>
</gene>
<evidence type="ECO:0008006" key="4">
    <source>
        <dbReference type="Google" id="ProtNLM"/>
    </source>
</evidence>
<evidence type="ECO:0000313" key="3">
    <source>
        <dbReference type="Proteomes" id="UP001303760"/>
    </source>
</evidence>
<comment type="caution">
    <text evidence="2">The sequence shown here is derived from an EMBL/GenBank/DDBJ whole genome shotgun (WGS) entry which is preliminary data.</text>
</comment>
<dbReference type="AlphaFoldDB" id="A0AAN7HG84"/>
<feature type="region of interest" description="Disordered" evidence="1">
    <location>
        <begin position="52"/>
        <end position="76"/>
    </location>
</feature>
<feature type="region of interest" description="Disordered" evidence="1">
    <location>
        <begin position="156"/>
        <end position="176"/>
    </location>
</feature>
<dbReference type="InterPro" id="IPR014729">
    <property type="entry name" value="Rossmann-like_a/b/a_fold"/>
</dbReference>
<evidence type="ECO:0000313" key="2">
    <source>
        <dbReference type="EMBL" id="KAK4239239.1"/>
    </source>
</evidence>
<dbReference type="Gene3D" id="3.40.50.620">
    <property type="entry name" value="HUPs"/>
    <property type="match status" value="1"/>
</dbReference>
<dbReference type="GO" id="GO:0005737">
    <property type="term" value="C:cytoplasm"/>
    <property type="evidence" value="ECO:0007669"/>
    <property type="project" value="TreeGrafter"/>
</dbReference>
<proteinExistence type="predicted"/>
<organism evidence="2 3">
    <name type="scientific">Achaetomium macrosporum</name>
    <dbReference type="NCBI Taxonomy" id="79813"/>
    <lineage>
        <taxon>Eukaryota</taxon>
        <taxon>Fungi</taxon>
        <taxon>Dikarya</taxon>
        <taxon>Ascomycota</taxon>
        <taxon>Pezizomycotina</taxon>
        <taxon>Sordariomycetes</taxon>
        <taxon>Sordariomycetidae</taxon>
        <taxon>Sordariales</taxon>
        <taxon>Chaetomiaceae</taxon>
        <taxon>Achaetomium</taxon>
    </lineage>
</organism>
<dbReference type="Proteomes" id="UP001303760">
    <property type="component" value="Unassembled WGS sequence"/>
</dbReference>